<dbReference type="EMBL" id="KM051845">
    <property type="protein sequence ID" value="AIL02961.1"/>
    <property type="molecule type" value="Genomic_DNA"/>
</dbReference>
<evidence type="ECO:0000256" key="3">
    <source>
        <dbReference type="ARBA" id="ARBA00022844"/>
    </source>
</evidence>
<proteinExistence type="inferred from homology"/>
<name>A0A077B9R3_9ALPH</name>
<dbReference type="KEGG" id="vg:20194354"/>
<keyword evidence="2" id="KW-1048">Host nucleus</keyword>
<keyword evidence="3" id="KW-0946">Virion</keyword>
<dbReference type="GeneID" id="20194354"/>
<keyword evidence="1" id="KW-0167">Capsid protein</keyword>
<dbReference type="Pfam" id="PF01802">
    <property type="entry name" value="Herpes_V23"/>
    <property type="match status" value="1"/>
</dbReference>
<sequence length="316" mass="33976">MATAAFEIDVLLPGDMSPGDLAALQKCEGKMIFFTTLRRRAMLADVALASYYVNGAPPDTLSLMAAYRRRFPAIIQRVLPGKLIAAALGVAPLPPGAFVQNTGPFDLCNGDSVCALPPLLDLEDRLRLGSVGLELLFPLTVPLPQARELVARVVARAVEALGPNEQHRQPRGADVMFYNGRRYNVAPDLQHRDGANGAARTLVLNMIFAVNEGSLLLLALIPNLLTLGTQDGFVNAIIQMGSATREVGQLIHQQPPPRPQDGARRFCVYEALMAWIGTATRLGDVLGGRPLVRVCTFDGPSVVARGEKAPVIQTLL</sequence>
<evidence type="ECO:0000313" key="4">
    <source>
        <dbReference type="EMBL" id="AIL02961.1"/>
    </source>
</evidence>
<dbReference type="GO" id="GO:0005198">
    <property type="term" value="F:structural molecule activity"/>
    <property type="evidence" value="ECO:0007669"/>
    <property type="project" value="InterPro"/>
</dbReference>
<dbReference type="HAMAP" id="MF_04019">
    <property type="entry name" value="HSV_TRX2"/>
    <property type="match status" value="1"/>
</dbReference>
<dbReference type="GO" id="GO:0019028">
    <property type="term" value="C:viral capsid"/>
    <property type="evidence" value="ECO:0007669"/>
    <property type="project" value="UniProtKB-KW"/>
</dbReference>
<keyword evidence="5" id="KW-1185">Reference proteome</keyword>
<dbReference type="OrthoDB" id="7560at10239"/>
<evidence type="ECO:0000256" key="1">
    <source>
        <dbReference type="ARBA" id="ARBA00022561"/>
    </source>
</evidence>
<evidence type="ECO:0000313" key="5">
    <source>
        <dbReference type="Proteomes" id="UP000172799"/>
    </source>
</evidence>
<gene>
    <name evidence="4" type="primary">ORF43</name>
</gene>
<evidence type="ECO:0000256" key="2">
    <source>
        <dbReference type="ARBA" id="ARBA00022562"/>
    </source>
</evidence>
<organism evidence="4 5">
    <name type="scientific">Equid alphaherpesvirus 3</name>
    <dbReference type="NCBI Taxonomy" id="80341"/>
    <lineage>
        <taxon>Viruses</taxon>
        <taxon>Duplodnaviria</taxon>
        <taxon>Heunggongvirae</taxon>
        <taxon>Peploviricota</taxon>
        <taxon>Herviviricetes</taxon>
        <taxon>Herpesvirales</taxon>
        <taxon>Orthoherpesviridae</taxon>
        <taxon>Alphaherpesvirinae</taxon>
        <taxon>Varicellovirus</taxon>
        <taxon>Varicellovirus equidalpha3</taxon>
    </lineage>
</organism>
<reference evidence="4 5" key="1">
    <citation type="submission" date="2014-06" db="EMBL/GenBank/DDBJ databases">
        <title>Comparative genome analysis of equine alphaherpesviruses.</title>
        <authorList>
            <person name="Sijmons S."/>
            <person name="Vissani A."/>
            <person name="Silva Tordoya M."/>
            <person name="Muylkens B."/>
            <person name="Thiry E."/>
            <person name="Maes P."/>
            <person name="Matthijnssens J."/>
            <person name="Barrandeguy M."/>
            <person name="Van Ranst M."/>
        </authorList>
    </citation>
    <scope>NUCLEOTIDE SEQUENCE [LARGE SCALE GENOMIC DNA]</scope>
    <source>
        <strain evidence="4">AR/2007/C3A</strain>
    </source>
</reference>
<accession>A0A077B9R3</accession>
<dbReference type="RefSeq" id="YP_009054947.1">
    <property type="nucleotide sequence ID" value="NC_024771.1"/>
</dbReference>
<dbReference type="InterPro" id="IPR002690">
    <property type="entry name" value="Herpes_capsid_2"/>
</dbReference>
<protein>
    <submittedName>
        <fullName evidence="4">Capsid triplex subunit 2</fullName>
    </submittedName>
</protein>
<dbReference type="Proteomes" id="UP000172799">
    <property type="component" value="Segment"/>
</dbReference>